<reference evidence="9" key="1">
    <citation type="submission" date="2023-03" db="EMBL/GenBank/DDBJ databases">
        <authorList>
            <person name="Steffen K."/>
            <person name="Cardenas P."/>
        </authorList>
    </citation>
    <scope>NUCLEOTIDE SEQUENCE</scope>
</reference>
<accession>A0AA35SHZ0</accession>
<keyword evidence="2 6" id="KW-0489">Methyltransferase</keyword>
<comment type="similarity">
    <text evidence="1 6">Belongs to the methyltransferase superfamily.</text>
</comment>
<evidence type="ECO:0000256" key="1">
    <source>
        <dbReference type="ARBA" id="ARBA00008361"/>
    </source>
</evidence>
<comment type="caution">
    <text evidence="9">The sequence shown here is derived from an EMBL/GenBank/DDBJ whole genome shotgun (WGS) entry which is preliminary data.</text>
</comment>
<dbReference type="Proteomes" id="UP001174909">
    <property type="component" value="Unassembled WGS sequence"/>
</dbReference>
<keyword evidence="10" id="KW-1185">Reference proteome</keyword>
<dbReference type="EC" id="2.1.1.-" evidence="6"/>
<dbReference type="GO" id="GO:0040031">
    <property type="term" value="P:snRNA modification"/>
    <property type="evidence" value="ECO:0007669"/>
    <property type="project" value="TreeGrafter"/>
</dbReference>
<organism evidence="9 10">
    <name type="scientific">Geodia barretti</name>
    <name type="common">Barrett's horny sponge</name>
    <dbReference type="NCBI Taxonomy" id="519541"/>
    <lineage>
        <taxon>Eukaryota</taxon>
        <taxon>Metazoa</taxon>
        <taxon>Porifera</taxon>
        <taxon>Demospongiae</taxon>
        <taxon>Heteroscleromorpha</taxon>
        <taxon>Tetractinellida</taxon>
        <taxon>Astrophorina</taxon>
        <taxon>Geodiidae</taxon>
        <taxon>Geodia</taxon>
    </lineage>
</organism>
<dbReference type="GO" id="GO:0017069">
    <property type="term" value="F:snRNA binding"/>
    <property type="evidence" value="ECO:0007669"/>
    <property type="project" value="TreeGrafter"/>
</dbReference>
<evidence type="ECO:0000256" key="6">
    <source>
        <dbReference type="RuleBase" id="RU367087"/>
    </source>
</evidence>
<keyword evidence="3 6" id="KW-0808">Transferase</keyword>
<gene>
    <name evidence="9" type="ORF">GBAR_LOCUS16748</name>
</gene>
<keyword evidence="4 5" id="KW-0949">S-adenosyl-L-methionine</keyword>
<name>A0AA35SHZ0_GEOBA</name>
<dbReference type="AlphaFoldDB" id="A0AA35SHZ0"/>
<dbReference type="InterPro" id="IPR041698">
    <property type="entry name" value="Methyltransf_25"/>
</dbReference>
<evidence type="ECO:0000313" key="10">
    <source>
        <dbReference type="Proteomes" id="UP001174909"/>
    </source>
</evidence>
<dbReference type="GO" id="GO:0032259">
    <property type="term" value="P:methylation"/>
    <property type="evidence" value="ECO:0007669"/>
    <property type="project" value="UniProtKB-KW"/>
</dbReference>
<evidence type="ECO:0000259" key="8">
    <source>
        <dbReference type="PROSITE" id="PS51515"/>
    </source>
</evidence>
<proteinExistence type="inferred from homology"/>
<evidence type="ECO:0000256" key="2">
    <source>
        <dbReference type="ARBA" id="ARBA00022603"/>
    </source>
</evidence>
<dbReference type="Pfam" id="PF13649">
    <property type="entry name" value="Methyltransf_25"/>
    <property type="match status" value="1"/>
</dbReference>
<dbReference type="PANTHER" id="PTHR12315:SF0">
    <property type="entry name" value="7SK SNRNA METHYLPHOSPHATE CAPPING ENZYME"/>
    <property type="match status" value="1"/>
</dbReference>
<dbReference type="SUPFAM" id="SSF53335">
    <property type="entry name" value="S-adenosyl-L-methionine-dependent methyltransferases"/>
    <property type="match status" value="1"/>
</dbReference>
<dbReference type="PROSITE" id="PS51515">
    <property type="entry name" value="BIN3_SAM"/>
    <property type="match status" value="1"/>
</dbReference>
<sequence length="323" mass="36636">METEQADRAASSGPVLEPPVFRPEDQRYHYGNYDMYYGYRCSGRGSAEVSDPRLGHMKREWFEGKDCLDIGCNTGQITLAIARHFNPQSIVGIDIDHKLVRIANKNLFRQQIPAVTPDGRAFPSSFTSMAPFSLLSSKIRSSRAASRVTSTPQPFPNNISFSQENYVPQSEPDVEAVDQQYDVILALSLTKWIHLNWGDAGLRRTFRKMFRQLRPGGRLLLEPQSFASYTKKKKLTPAIYQNYHTIEFQPSQFQAYLMSGEVGFTKHRFLGVPQHKAEGFRRPLHLYMKSKTSDYGSRGGGESSGKVGDQESVGGWRRRGRKE</sequence>
<evidence type="ECO:0000313" key="9">
    <source>
        <dbReference type="EMBL" id="CAI8029467.1"/>
    </source>
</evidence>
<dbReference type="GO" id="GO:0008171">
    <property type="term" value="F:O-methyltransferase activity"/>
    <property type="evidence" value="ECO:0007669"/>
    <property type="project" value="UniProtKB-UniRule"/>
</dbReference>
<feature type="region of interest" description="Disordered" evidence="7">
    <location>
        <begin position="1"/>
        <end position="22"/>
    </location>
</feature>
<dbReference type="GO" id="GO:0008173">
    <property type="term" value="F:RNA methyltransferase activity"/>
    <property type="evidence" value="ECO:0007669"/>
    <property type="project" value="UniProtKB-UniRule"/>
</dbReference>
<evidence type="ECO:0000256" key="7">
    <source>
        <dbReference type="SAM" id="MobiDB-lite"/>
    </source>
</evidence>
<dbReference type="InterPro" id="IPR029063">
    <property type="entry name" value="SAM-dependent_MTases_sf"/>
</dbReference>
<dbReference type="EMBL" id="CASHTH010002410">
    <property type="protein sequence ID" value="CAI8029467.1"/>
    <property type="molecule type" value="Genomic_DNA"/>
</dbReference>
<dbReference type="InterPro" id="IPR039772">
    <property type="entry name" value="Bin3-like"/>
</dbReference>
<feature type="domain" description="Bin3-type SAM" evidence="8">
    <location>
        <begin position="51"/>
        <end position="292"/>
    </location>
</feature>
<dbReference type="CDD" id="cd02440">
    <property type="entry name" value="AdoMet_MTases"/>
    <property type="match status" value="1"/>
</dbReference>
<dbReference type="Pfam" id="PF06859">
    <property type="entry name" value="Bin3"/>
    <property type="match status" value="1"/>
</dbReference>
<evidence type="ECO:0000256" key="5">
    <source>
        <dbReference type="PROSITE-ProRule" id="PRU00848"/>
    </source>
</evidence>
<evidence type="ECO:0000256" key="4">
    <source>
        <dbReference type="ARBA" id="ARBA00022691"/>
    </source>
</evidence>
<dbReference type="Gene3D" id="3.40.50.150">
    <property type="entry name" value="Vaccinia Virus protein VP39"/>
    <property type="match status" value="1"/>
</dbReference>
<feature type="region of interest" description="Disordered" evidence="7">
    <location>
        <begin position="291"/>
        <end position="323"/>
    </location>
</feature>
<dbReference type="InterPro" id="IPR010675">
    <property type="entry name" value="Bin3_C"/>
</dbReference>
<dbReference type="PANTHER" id="PTHR12315">
    <property type="entry name" value="BICOID-INTERACTING PROTEIN RELATED"/>
    <property type="match status" value="1"/>
</dbReference>
<protein>
    <recommendedName>
        <fullName evidence="6">RNA methyltransferase</fullName>
        <ecNumber evidence="6">2.1.1.-</ecNumber>
    </recommendedName>
</protein>
<dbReference type="InterPro" id="IPR024160">
    <property type="entry name" value="BIN3_SAM-bd_dom"/>
</dbReference>
<evidence type="ECO:0000256" key="3">
    <source>
        <dbReference type="ARBA" id="ARBA00022679"/>
    </source>
</evidence>